<protein>
    <submittedName>
        <fullName evidence="2">Secreted protein</fullName>
    </submittedName>
</protein>
<evidence type="ECO:0000313" key="2">
    <source>
        <dbReference type="WBParaSite" id="jg20842"/>
    </source>
</evidence>
<sequence length="87" mass="9603">MCKASANTLLSWSRFLKLVVNPQTVAAITHTPIQPASNRHEAAPAELFCCWAVVVPRRSSSSSSHLSSRKGGQLISEMEMTLQWHNI</sequence>
<proteinExistence type="predicted"/>
<reference evidence="2" key="1">
    <citation type="submission" date="2022-11" db="UniProtKB">
        <authorList>
            <consortium name="WormBaseParasite"/>
        </authorList>
    </citation>
    <scope>IDENTIFICATION</scope>
</reference>
<accession>A0A915DM70</accession>
<evidence type="ECO:0000313" key="1">
    <source>
        <dbReference type="Proteomes" id="UP000887574"/>
    </source>
</evidence>
<keyword evidence="1" id="KW-1185">Reference proteome</keyword>
<name>A0A915DM70_9BILA</name>
<dbReference type="AlphaFoldDB" id="A0A915DM70"/>
<dbReference type="Proteomes" id="UP000887574">
    <property type="component" value="Unplaced"/>
</dbReference>
<dbReference type="WBParaSite" id="jg20842">
    <property type="protein sequence ID" value="jg20842"/>
    <property type="gene ID" value="jg20842"/>
</dbReference>
<organism evidence="1 2">
    <name type="scientific">Ditylenchus dipsaci</name>
    <dbReference type="NCBI Taxonomy" id="166011"/>
    <lineage>
        <taxon>Eukaryota</taxon>
        <taxon>Metazoa</taxon>
        <taxon>Ecdysozoa</taxon>
        <taxon>Nematoda</taxon>
        <taxon>Chromadorea</taxon>
        <taxon>Rhabditida</taxon>
        <taxon>Tylenchina</taxon>
        <taxon>Tylenchomorpha</taxon>
        <taxon>Sphaerularioidea</taxon>
        <taxon>Anguinidae</taxon>
        <taxon>Anguininae</taxon>
        <taxon>Ditylenchus</taxon>
    </lineage>
</organism>